<comment type="caution">
    <text evidence="1">The sequence shown here is derived from an EMBL/GenBank/DDBJ whole genome shotgun (WGS) entry which is preliminary data.</text>
</comment>
<proteinExistence type="predicted"/>
<dbReference type="EMBL" id="QEOB01000042">
    <property type="protein sequence ID" value="PVX61264.1"/>
    <property type="molecule type" value="Genomic_DNA"/>
</dbReference>
<evidence type="ECO:0000313" key="2">
    <source>
        <dbReference type="Proteomes" id="UP000245712"/>
    </source>
</evidence>
<gene>
    <name evidence="1" type="ORF">C7402_14257</name>
</gene>
<sequence>MRNDWLMPEITLLREKYATARSCAELMALFPRHTPHSVRRMAQSEGLARPRSGVVKFRPGRDRLLKLLKKESHLTAHEIGARLGLTYRGAQNITLEYRADLRIVGWLPPPNKGKWAAQWALANGMPDVPKPFLPKGTKTGGNKRANPFAAAAGMVVVPSGETGRVFVQSMDVDEWHQSREAA</sequence>
<name>A0ABX5K6V3_9BURK</name>
<accession>A0ABX5K6V3</accession>
<keyword evidence="2" id="KW-1185">Reference proteome</keyword>
<reference evidence="1 2" key="1">
    <citation type="submission" date="2018-05" db="EMBL/GenBank/DDBJ databases">
        <title>Genomic Encyclopedia of Type Strains, Phase IV (KMG-V): Genome sequencing to study the core and pangenomes of soil and plant-associated prokaryotes.</title>
        <authorList>
            <person name="Whitman W."/>
        </authorList>
    </citation>
    <scope>NUCLEOTIDE SEQUENCE [LARGE SCALE GENOMIC DNA]</scope>
    <source>
        <strain evidence="1 2">SCZa-39</strain>
    </source>
</reference>
<protein>
    <submittedName>
        <fullName evidence="1">Uncharacterized protein</fullName>
    </submittedName>
</protein>
<organism evidence="1 2">
    <name type="scientific">Paraburkholderia unamae</name>
    <dbReference type="NCBI Taxonomy" id="219649"/>
    <lineage>
        <taxon>Bacteria</taxon>
        <taxon>Pseudomonadati</taxon>
        <taxon>Pseudomonadota</taxon>
        <taxon>Betaproteobacteria</taxon>
        <taxon>Burkholderiales</taxon>
        <taxon>Burkholderiaceae</taxon>
        <taxon>Paraburkholderia</taxon>
    </lineage>
</organism>
<evidence type="ECO:0000313" key="1">
    <source>
        <dbReference type="EMBL" id="PVX61264.1"/>
    </source>
</evidence>
<dbReference type="Proteomes" id="UP000245712">
    <property type="component" value="Unassembled WGS sequence"/>
</dbReference>